<dbReference type="EMBL" id="MT141376">
    <property type="protein sequence ID" value="QJA59584.1"/>
    <property type="molecule type" value="Genomic_DNA"/>
</dbReference>
<evidence type="ECO:0000313" key="2">
    <source>
        <dbReference type="EMBL" id="QJA46783.1"/>
    </source>
</evidence>
<proteinExistence type="predicted"/>
<dbReference type="EMBL" id="MT144748">
    <property type="protein sequence ID" value="QJH98697.1"/>
    <property type="molecule type" value="Genomic_DNA"/>
</dbReference>
<gene>
    <name evidence="4" type="ORF">MM415A01153_0013</name>
    <name evidence="3" type="ORF">MM415B01264_0004</name>
    <name evidence="2" type="ORF">TM448A00526_0013</name>
    <name evidence="5" type="ORF">TM448B01370_0013</name>
</gene>
<sequence length="169" mass="19039">MVIGRASNLWVGTDSAGVPHGGRYGDVAAFERGANAHGLKLAWSRIWDCFCIYTEPAPGRIVLQELAMTRGRFQPIALTESYLWLILYLWNRCAKGCEGAIHSNLLQMERDYQHALAVEREQEAELIEADVMDAVWLARGHRTAKAFSAPTTGNVQTLSRKARRARRRR</sequence>
<dbReference type="EMBL" id="MT144021">
    <property type="protein sequence ID" value="QJA46783.1"/>
    <property type="molecule type" value="Genomic_DNA"/>
</dbReference>
<evidence type="ECO:0000313" key="5">
    <source>
        <dbReference type="EMBL" id="QJH98697.1"/>
    </source>
</evidence>
<accession>A0A6H1ZFU6</accession>
<dbReference type="AlphaFoldDB" id="A0A6H1ZFU6"/>
<protein>
    <submittedName>
        <fullName evidence="2">Uncharacterized protein</fullName>
    </submittedName>
</protein>
<feature type="compositionally biased region" description="Basic residues" evidence="1">
    <location>
        <begin position="160"/>
        <end position="169"/>
    </location>
</feature>
<evidence type="ECO:0000313" key="4">
    <source>
        <dbReference type="EMBL" id="QJA78034.1"/>
    </source>
</evidence>
<feature type="compositionally biased region" description="Polar residues" evidence="1">
    <location>
        <begin position="150"/>
        <end position="159"/>
    </location>
</feature>
<reference evidence="2" key="1">
    <citation type="submission" date="2020-03" db="EMBL/GenBank/DDBJ databases">
        <title>The deep terrestrial virosphere.</title>
        <authorList>
            <person name="Holmfeldt K."/>
            <person name="Nilsson E."/>
            <person name="Simone D."/>
            <person name="Lopez-Fernandez M."/>
            <person name="Wu X."/>
            <person name="de Brujin I."/>
            <person name="Lundin D."/>
            <person name="Andersson A."/>
            <person name="Bertilsson S."/>
            <person name="Dopson M."/>
        </authorList>
    </citation>
    <scope>NUCLEOTIDE SEQUENCE</scope>
    <source>
        <strain evidence="4">MM415A01153</strain>
        <strain evidence="3">MM415B01264</strain>
        <strain evidence="2">TM448A00526</strain>
        <strain evidence="5">TM448B01370</strain>
    </source>
</reference>
<evidence type="ECO:0000256" key="1">
    <source>
        <dbReference type="SAM" id="MobiDB-lite"/>
    </source>
</evidence>
<name>A0A6H1ZFU6_9ZZZZ</name>
<feature type="region of interest" description="Disordered" evidence="1">
    <location>
        <begin position="150"/>
        <end position="169"/>
    </location>
</feature>
<dbReference type="EMBL" id="MT142316">
    <property type="protein sequence ID" value="QJA78034.1"/>
    <property type="molecule type" value="Genomic_DNA"/>
</dbReference>
<evidence type="ECO:0000313" key="3">
    <source>
        <dbReference type="EMBL" id="QJA59584.1"/>
    </source>
</evidence>
<organism evidence="2">
    <name type="scientific">viral metagenome</name>
    <dbReference type="NCBI Taxonomy" id="1070528"/>
    <lineage>
        <taxon>unclassified sequences</taxon>
        <taxon>metagenomes</taxon>
        <taxon>organismal metagenomes</taxon>
    </lineage>
</organism>